<proteinExistence type="predicted"/>
<sequence>MIVEIRTYRLKPGMRDGFLAFFRTEAIPLQRSLGIRVAGPFVDIDDPDRVVWARAFPSFAERERMKAELYEGDTWIRELEGIVMPMLERYDSILTETPEWFIDELLACERS</sequence>
<reference evidence="2 3" key="1">
    <citation type="submission" date="2020-07" db="EMBL/GenBank/DDBJ databases">
        <title>Luteimonas sp. SJ-92.</title>
        <authorList>
            <person name="Huang X.-X."/>
            <person name="Xu L."/>
            <person name="Sun J.-Q."/>
        </authorList>
    </citation>
    <scope>NUCLEOTIDE SEQUENCE [LARGE SCALE GENOMIC DNA]</scope>
    <source>
        <strain evidence="2 3">SJ-92</strain>
    </source>
</reference>
<dbReference type="Proteomes" id="UP000578091">
    <property type="component" value="Unassembled WGS sequence"/>
</dbReference>
<dbReference type="Pfam" id="PF07978">
    <property type="entry name" value="NIPSNAP"/>
    <property type="match status" value="1"/>
</dbReference>
<dbReference type="InterPro" id="IPR012577">
    <property type="entry name" value="NIPSNAP"/>
</dbReference>
<keyword evidence="3" id="KW-1185">Reference proteome</keyword>
<feature type="domain" description="NIPSNAP" evidence="1">
    <location>
        <begin position="3"/>
        <end position="79"/>
    </location>
</feature>
<protein>
    <submittedName>
        <fullName evidence="2">NIPSNAP family protein</fullName>
    </submittedName>
</protein>
<accession>A0A853JAH6</accession>
<gene>
    <name evidence="2" type="ORF">H0E84_07485</name>
</gene>
<organism evidence="2 3">
    <name type="scientific">Luteimonas salinisoli</name>
    <dbReference type="NCBI Taxonomy" id="2752307"/>
    <lineage>
        <taxon>Bacteria</taxon>
        <taxon>Pseudomonadati</taxon>
        <taxon>Pseudomonadota</taxon>
        <taxon>Gammaproteobacteria</taxon>
        <taxon>Lysobacterales</taxon>
        <taxon>Lysobacteraceae</taxon>
        <taxon>Luteimonas</taxon>
    </lineage>
</organism>
<evidence type="ECO:0000313" key="2">
    <source>
        <dbReference type="EMBL" id="NZA26226.1"/>
    </source>
</evidence>
<dbReference type="Gene3D" id="3.30.70.100">
    <property type="match status" value="1"/>
</dbReference>
<dbReference type="InterPro" id="IPR011008">
    <property type="entry name" value="Dimeric_a/b-barrel"/>
</dbReference>
<dbReference type="RefSeq" id="WP_180678016.1">
    <property type="nucleotide sequence ID" value="NZ_JACCKA010000049.1"/>
</dbReference>
<evidence type="ECO:0000313" key="3">
    <source>
        <dbReference type="Proteomes" id="UP000578091"/>
    </source>
</evidence>
<dbReference type="EMBL" id="JACCKA010000049">
    <property type="protein sequence ID" value="NZA26226.1"/>
    <property type="molecule type" value="Genomic_DNA"/>
</dbReference>
<comment type="caution">
    <text evidence="2">The sequence shown here is derived from an EMBL/GenBank/DDBJ whole genome shotgun (WGS) entry which is preliminary data.</text>
</comment>
<evidence type="ECO:0000259" key="1">
    <source>
        <dbReference type="Pfam" id="PF07978"/>
    </source>
</evidence>
<name>A0A853JAH6_9GAMM</name>
<dbReference type="SUPFAM" id="SSF54909">
    <property type="entry name" value="Dimeric alpha+beta barrel"/>
    <property type="match status" value="1"/>
</dbReference>
<dbReference type="AlphaFoldDB" id="A0A853JAH6"/>